<gene>
    <name evidence="2" type="ORF">KQX54_009717</name>
</gene>
<evidence type="ECO:0000313" key="2">
    <source>
        <dbReference type="EMBL" id="KAH0567410.1"/>
    </source>
</evidence>
<accession>A0AAV7J3F7</accession>
<keyword evidence="1" id="KW-1133">Transmembrane helix</keyword>
<dbReference type="Proteomes" id="UP000826195">
    <property type="component" value="Unassembled WGS sequence"/>
</dbReference>
<keyword evidence="1" id="KW-0812">Transmembrane</keyword>
<evidence type="ECO:0000256" key="1">
    <source>
        <dbReference type="SAM" id="Phobius"/>
    </source>
</evidence>
<feature type="transmembrane region" description="Helical" evidence="1">
    <location>
        <begin position="70"/>
        <end position="88"/>
    </location>
</feature>
<name>A0AAV7J3F7_COTGL</name>
<sequence length="199" mass="22880">MCKRHIAWVKTRRGILHPHVRRLFTYNHASGDDVHADRGMKMGVGAAAGTGPDRRSEFSGTRLSERKNTTGFYILVVLVVSISVIHILEGDKEARGDKDRCKHRYWERDEVVFYRRLLYLEGVNRVVWQSTITGARSYVHVNIYLGTNDPNEFLDGGHGEERGTGIPPVTNYSVARNQTKRLFPSHEKMIMDKERVKWT</sequence>
<reference evidence="2 3" key="1">
    <citation type="journal article" date="2021" name="J. Hered.">
        <title>A chromosome-level genome assembly of the parasitoid wasp, Cotesia glomerata (Hymenoptera: Braconidae).</title>
        <authorList>
            <person name="Pinto B.J."/>
            <person name="Weis J.J."/>
            <person name="Gamble T."/>
            <person name="Ode P.J."/>
            <person name="Paul R."/>
            <person name="Zaspel J.M."/>
        </authorList>
    </citation>
    <scope>NUCLEOTIDE SEQUENCE [LARGE SCALE GENOMIC DNA]</scope>
    <source>
        <strain evidence="2">CgM1</strain>
    </source>
</reference>
<organism evidence="2 3">
    <name type="scientific">Cotesia glomerata</name>
    <name type="common">Lepidopteran parasitic wasp</name>
    <name type="synonym">Apanteles glomeratus</name>
    <dbReference type="NCBI Taxonomy" id="32391"/>
    <lineage>
        <taxon>Eukaryota</taxon>
        <taxon>Metazoa</taxon>
        <taxon>Ecdysozoa</taxon>
        <taxon>Arthropoda</taxon>
        <taxon>Hexapoda</taxon>
        <taxon>Insecta</taxon>
        <taxon>Pterygota</taxon>
        <taxon>Neoptera</taxon>
        <taxon>Endopterygota</taxon>
        <taxon>Hymenoptera</taxon>
        <taxon>Apocrita</taxon>
        <taxon>Ichneumonoidea</taxon>
        <taxon>Braconidae</taxon>
        <taxon>Microgastrinae</taxon>
        <taxon>Cotesia</taxon>
    </lineage>
</organism>
<keyword evidence="3" id="KW-1185">Reference proteome</keyword>
<keyword evidence="1" id="KW-0472">Membrane</keyword>
<dbReference type="EMBL" id="JAHXZJ010000001">
    <property type="protein sequence ID" value="KAH0567410.1"/>
    <property type="molecule type" value="Genomic_DNA"/>
</dbReference>
<proteinExistence type="predicted"/>
<comment type="caution">
    <text evidence="2">The sequence shown here is derived from an EMBL/GenBank/DDBJ whole genome shotgun (WGS) entry which is preliminary data.</text>
</comment>
<evidence type="ECO:0000313" key="3">
    <source>
        <dbReference type="Proteomes" id="UP000826195"/>
    </source>
</evidence>
<protein>
    <submittedName>
        <fullName evidence="2">Uncharacterized protein</fullName>
    </submittedName>
</protein>
<dbReference type="AlphaFoldDB" id="A0AAV7J3F7"/>